<keyword evidence="3" id="KW-1185">Reference proteome</keyword>
<keyword evidence="1" id="KW-0472">Membrane</keyword>
<protein>
    <submittedName>
        <fullName evidence="2">LPS export ABC transporter periplasmic protein LptC</fullName>
    </submittedName>
</protein>
<dbReference type="Pfam" id="PF06835">
    <property type="entry name" value="LptC"/>
    <property type="match status" value="1"/>
</dbReference>
<sequence length="215" mass="23193">MDARQAAFRAAIRHSRYVRLLRIGLPSFAVLLAAAFVASIIIDPRSRIGPQVDVESLGLTGATITMQKPKLTGYSAEGRPYQVNAERAEQSLGEPHKVALVQIDGRMQNRDDGWLTLVADTGNIDNDKKLMDLSGKIRLANDLGDRALLATAHIDFGGGDLTTKDPVDLAFGETTLRADRMQIFDNGNQALFQGNVVMVITPKPDDLPAATGAAQ</sequence>
<comment type="caution">
    <text evidence="2">The sequence shown here is derived from an EMBL/GenBank/DDBJ whole genome shotgun (WGS) entry which is preliminary data.</text>
</comment>
<evidence type="ECO:0000256" key="1">
    <source>
        <dbReference type="SAM" id="Phobius"/>
    </source>
</evidence>
<reference evidence="3" key="1">
    <citation type="journal article" date="2019" name="Int. J. Syst. Evol. Microbiol.">
        <title>The Global Catalogue of Microorganisms (GCM) 10K type strain sequencing project: providing services to taxonomists for standard genome sequencing and annotation.</title>
        <authorList>
            <consortium name="The Broad Institute Genomics Platform"/>
            <consortium name="The Broad Institute Genome Sequencing Center for Infectious Disease"/>
            <person name="Wu L."/>
            <person name="Ma J."/>
        </authorList>
    </citation>
    <scope>NUCLEOTIDE SEQUENCE [LARGE SCALE GENOMIC DNA]</scope>
    <source>
        <strain evidence="3">CGMCC 1.16444</strain>
    </source>
</reference>
<name>A0ABV9Z1B7_9HYPH</name>
<keyword evidence="1" id="KW-0812">Transmembrane</keyword>
<dbReference type="RefSeq" id="WP_162799674.1">
    <property type="nucleotide sequence ID" value="NZ_JBHSJF010000005.1"/>
</dbReference>
<evidence type="ECO:0000313" key="3">
    <source>
        <dbReference type="Proteomes" id="UP001595796"/>
    </source>
</evidence>
<proteinExistence type="predicted"/>
<organism evidence="2 3">
    <name type="scientific">Flaviflagellibacter deserti</name>
    <dbReference type="NCBI Taxonomy" id="2267266"/>
    <lineage>
        <taxon>Bacteria</taxon>
        <taxon>Pseudomonadati</taxon>
        <taxon>Pseudomonadota</taxon>
        <taxon>Alphaproteobacteria</taxon>
        <taxon>Hyphomicrobiales</taxon>
        <taxon>Flaviflagellibacter</taxon>
    </lineage>
</organism>
<keyword evidence="1" id="KW-1133">Transmembrane helix</keyword>
<accession>A0ABV9Z1B7</accession>
<feature type="transmembrane region" description="Helical" evidence="1">
    <location>
        <begin position="20"/>
        <end position="42"/>
    </location>
</feature>
<dbReference type="Proteomes" id="UP001595796">
    <property type="component" value="Unassembled WGS sequence"/>
</dbReference>
<gene>
    <name evidence="2" type="primary">lptC</name>
    <name evidence="2" type="ORF">ACFPFW_06035</name>
</gene>
<evidence type="ECO:0000313" key="2">
    <source>
        <dbReference type="EMBL" id="MFC5067572.1"/>
    </source>
</evidence>
<dbReference type="EMBL" id="JBHSJF010000005">
    <property type="protein sequence ID" value="MFC5067572.1"/>
    <property type="molecule type" value="Genomic_DNA"/>
</dbReference>
<dbReference type="InterPro" id="IPR010664">
    <property type="entry name" value="LipoPS_assembly_LptC-rel"/>
</dbReference>